<feature type="non-terminal residue" evidence="2">
    <location>
        <position position="1"/>
    </location>
</feature>
<gene>
    <name evidence="2" type="ORF">PENTCL1PPCAC_27883</name>
</gene>
<accession>A0AAV5UIH0</accession>
<protein>
    <submittedName>
        <fullName evidence="2">Uncharacterized protein</fullName>
    </submittedName>
</protein>
<reference evidence="2" key="1">
    <citation type="submission" date="2023-10" db="EMBL/GenBank/DDBJ databases">
        <title>Genome assembly of Pristionchus species.</title>
        <authorList>
            <person name="Yoshida K."/>
            <person name="Sommer R.J."/>
        </authorList>
    </citation>
    <scope>NUCLEOTIDE SEQUENCE</scope>
    <source>
        <strain evidence="2">RS0144</strain>
    </source>
</reference>
<dbReference type="Proteomes" id="UP001432027">
    <property type="component" value="Unassembled WGS sequence"/>
</dbReference>
<evidence type="ECO:0000256" key="1">
    <source>
        <dbReference type="SAM" id="MobiDB-lite"/>
    </source>
</evidence>
<keyword evidence="3" id="KW-1185">Reference proteome</keyword>
<feature type="compositionally biased region" description="Basic and acidic residues" evidence="1">
    <location>
        <begin position="184"/>
        <end position="193"/>
    </location>
</feature>
<organism evidence="2 3">
    <name type="scientific">Pristionchus entomophagus</name>
    <dbReference type="NCBI Taxonomy" id="358040"/>
    <lineage>
        <taxon>Eukaryota</taxon>
        <taxon>Metazoa</taxon>
        <taxon>Ecdysozoa</taxon>
        <taxon>Nematoda</taxon>
        <taxon>Chromadorea</taxon>
        <taxon>Rhabditida</taxon>
        <taxon>Rhabditina</taxon>
        <taxon>Diplogasteromorpha</taxon>
        <taxon>Diplogasteroidea</taxon>
        <taxon>Neodiplogasteridae</taxon>
        <taxon>Pristionchus</taxon>
    </lineage>
</organism>
<feature type="region of interest" description="Disordered" evidence="1">
    <location>
        <begin position="174"/>
        <end position="193"/>
    </location>
</feature>
<sequence length="193" mass="21466">LSITLFDPFAHLSMRDLAPCPSLLLSLSHSLTESCCYQEPLGLSLTSQSASYLPHLRIVRIIVKSRSDSMIPSSSAHSSKKCVVPSPIVLDRDHNLHGQEVIVTPPTPTSALDESLLSHHFRIISVYDRRPSNFDSNLLLYPDILMSLEMEEQASKEFNAVSNATYVQGLDKKLESSKSSTSCVERKQPVREE</sequence>
<proteinExistence type="predicted"/>
<feature type="non-terminal residue" evidence="2">
    <location>
        <position position="193"/>
    </location>
</feature>
<dbReference type="EMBL" id="BTSX01000006">
    <property type="protein sequence ID" value="GMT05709.1"/>
    <property type="molecule type" value="Genomic_DNA"/>
</dbReference>
<comment type="caution">
    <text evidence="2">The sequence shown here is derived from an EMBL/GenBank/DDBJ whole genome shotgun (WGS) entry which is preliminary data.</text>
</comment>
<evidence type="ECO:0000313" key="3">
    <source>
        <dbReference type="Proteomes" id="UP001432027"/>
    </source>
</evidence>
<evidence type="ECO:0000313" key="2">
    <source>
        <dbReference type="EMBL" id="GMT05709.1"/>
    </source>
</evidence>
<name>A0AAV5UIH0_9BILA</name>
<dbReference type="AlphaFoldDB" id="A0AAV5UIH0"/>